<accession>A0ACD4NMJ8</accession>
<dbReference type="Proteomes" id="UP001163223">
    <property type="component" value="Chromosome"/>
</dbReference>
<evidence type="ECO:0000313" key="1">
    <source>
        <dbReference type="EMBL" id="WAJ28150.1"/>
    </source>
</evidence>
<evidence type="ECO:0000313" key="2">
    <source>
        <dbReference type="Proteomes" id="UP001163223"/>
    </source>
</evidence>
<reference evidence="1" key="1">
    <citation type="submission" date="2022-11" db="EMBL/GenBank/DDBJ databases">
        <title>beta-Carotene-producing bacterium, Jeongeuplla avenae sp. nov., alleviates the salt stress of Arabidopsis seedlings.</title>
        <authorList>
            <person name="Jiang L."/>
            <person name="Lee J."/>
        </authorList>
    </citation>
    <scope>NUCLEOTIDE SEQUENCE</scope>
    <source>
        <strain evidence="1">DY_R2A_6</strain>
    </source>
</reference>
<keyword evidence="2" id="KW-1185">Reference proteome</keyword>
<protein>
    <submittedName>
        <fullName evidence="1">Aromatic acid/H+ symport family MFS transporter</fullName>
    </submittedName>
</protein>
<dbReference type="EMBL" id="CP113520">
    <property type="protein sequence ID" value="WAJ28150.1"/>
    <property type="molecule type" value="Genomic_DNA"/>
</dbReference>
<sequence>MASSPSDATEAPATAWPGPARRTSTVVLILCWFAIFAEGYDVGVLGAVLPALAAEPGWDLSPIELGALGSYTVLGMLIGGLLIGTLSDIYGRKPLFVACLSLFTLCMAATSLAPTPLAFGISRFVAGLGLGGIIPIAAALTIEYSPPHRRSLNYGLMYSGYSLGILAAALVGRSILEEHGWRWVVLIGALPVLAVPLMIWRLPESLEFLVEKGRTLKARELAAKLGLPVPPVRSRGAEAVGWRGVLAEIFAPRNARATIAFWIALFMGLLLVYGLGQWLPQIMRRSGYELGDSLLFLAVFSFTSAIGGILLGRLADRFGVRLTVFLAYVLGAAGIAALSLKGSIWLNYLFVAVAGFGSVSSSLILTGYLAGYLDPRVRAGGTGWALSFARIGAFCGPLLGGTVAALGVHPNWNFYAFALVGLVAALATAAIPTRPLALSRKAG</sequence>
<gene>
    <name evidence="1" type="ORF">OXU80_25560</name>
</gene>
<organism evidence="1 2">
    <name type="scientific">Antarcticirhabdus aurantiaca</name>
    <dbReference type="NCBI Taxonomy" id="2606717"/>
    <lineage>
        <taxon>Bacteria</taxon>
        <taxon>Pseudomonadati</taxon>
        <taxon>Pseudomonadota</taxon>
        <taxon>Alphaproteobacteria</taxon>
        <taxon>Hyphomicrobiales</taxon>
        <taxon>Aurantimonadaceae</taxon>
        <taxon>Antarcticirhabdus</taxon>
    </lineage>
</organism>
<proteinExistence type="predicted"/>
<name>A0ACD4NMJ8_9HYPH</name>